<comment type="caution">
    <text evidence="18">The sequence shown here is derived from an EMBL/GenBank/DDBJ whole genome shotgun (WGS) entry which is preliminary data.</text>
</comment>
<dbReference type="InterPro" id="IPR003661">
    <property type="entry name" value="HisK_dim/P_dom"/>
</dbReference>
<feature type="coiled-coil region" evidence="13">
    <location>
        <begin position="405"/>
        <end position="432"/>
    </location>
</feature>
<keyword evidence="8" id="KW-0418">Kinase</keyword>
<dbReference type="Gene3D" id="3.30.565.10">
    <property type="entry name" value="Histidine kinase-like ATPase, C-terminal domain"/>
    <property type="match status" value="1"/>
</dbReference>
<evidence type="ECO:0000256" key="8">
    <source>
        <dbReference type="ARBA" id="ARBA00022777"/>
    </source>
</evidence>
<feature type="domain" description="PAS" evidence="16">
    <location>
        <begin position="570"/>
        <end position="619"/>
    </location>
</feature>
<feature type="domain" description="PAC" evidence="17">
    <location>
        <begin position="757"/>
        <end position="809"/>
    </location>
</feature>
<comment type="catalytic activity">
    <reaction evidence="1">
        <text>ATP + protein L-histidine = ADP + protein N-phospho-L-histidine.</text>
        <dbReference type="EC" id="2.7.13.3"/>
    </reaction>
</comment>
<feature type="domain" description="Histidine kinase" evidence="14">
    <location>
        <begin position="827"/>
        <end position="1045"/>
    </location>
</feature>
<dbReference type="PROSITE" id="PS50110">
    <property type="entry name" value="RESPONSE_REGULATORY"/>
    <property type="match status" value="1"/>
</dbReference>
<evidence type="ECO:0000256" key="11">
    <source>
        <dbReference type="ARBA" id="ARBA00023136"/>
    </source>
</evidence>
<dbReference type="EMBL" id="SNQI01000001">
    <property type="protein sequence ID" value="TEW77158.1"/>
    <property type="molecule type" value="Genomic_DNA"/>
</dbReference>
<evidence type="ECO:0000256" key="13">
    <source>
        <dbReference type="SAM" id="Coils"/>
    </source>
</evidence>
<dbReference type="GO" id="GO:0000155">
    <property type="term" value="F:phosphorelay sensor kinase activity"/>
    <property type="evidence" value="ECO:0007669"/>
    <property type="project" value="InterPro"/>
</dbReference>
<evidence type="ECO:0000256" key="10">
    <source>
        <dbReference type="ARBA" id="ARBA00023012"/>
    </source>
</evidence>
<dbReference type="SMART" id="SM00091">
    <property type="entry name" value="PAS"/>
    <property type="match status" value="4"/>
</dbReference>
<sequence>MVARDFSSSKYSYKELKEQLKKAKNELIIEKNRRNENELLFTETSSIAKVGGWKLDLTTNKLTWTREVYNIHEVNKDFKPTVKKAVDFYYESSKQIIQSALDKAIKTGNKFDTNLKIKTAKGNIKDVQAIGKVIFNNEGKPDVVFGTFQDITEKKQNEDKIIKNQYYLSKAQEIGKIGTWELDIINNKLVWTKENYINFGLKNGTQLTYSVFLNCIHPDDRDYVNSEWNAAIKGKPYDIEHRIISDGKVKWLREKAEVKFDENGKAISAIGFTQDITKFKEFEQNLEESEKQYKTLFKNIIDEIHYWKVIKGKNGEIKTWELVDVNPSALKAWNKTKQQVIGKTVNEIFDNDTQKLFMPIVKKIFETGKSCSWETYFPATKQFLSMDSIPLGEFFISTGRDITIRKKEEQKLLKAEEQANSSLQQIKVIQANTPNITWKWDIDKEENFKNCYISEGADELLALPNGTIDNSMDKFLSYILPEYLPLVDNAIKNAYENINKLISVEYEVKRADDKLVWFLATGKVISNNGKLTIYGSTIDITEKKQNEQKLLQSDRVFNLTLDLFCIAGFDGYFKYLNPAWEKTLGWSIEELLSKPWLDFVHPDDAKDTDNIKSVIVDGKEIYKFENRYICKDGSTKWLSWNSQPFPEENIMIGAARDITEAKRIENALLQAKEKAEESKKALKQSGDLMKYIIEHNRSAVAIHDKDFKYIYVSKRYLEEYNLKGKNIIGKHHYDVFPDLPQKWRDVHKKALLGNVSSADEDPYYKDDGTVVWTRWECRPWYENDNTIGGFIIYTEVITERKKMELELIKAKEQAQESDRLKSAFLANMSHEIRTPMNGILGFSELLKTPHLSDSQQQKYLGIIVKSGNRLLNIINDIVDISKIEAGLMKLDMKKSNINEQLEYIYTFFKPEVETKGMQLFLKKTLPPKEATIKTDREKLFAIFTNLVKNAIKFSNEGSIEICYEKNGDYLEFYIKDTGIGIPKERQEAIFERFIQADIDDKMARQGAGLGLSITKAYVEMLGGKIWVESEEGIGSTFYFTLPYTTIQKEKNSDIDFKITESIENQINRLKTLIVEDDEISEMLITLNMDEFSSEILKARTGTEAVEVCKNNPTIDLILMDIQLSEINGYEATRQIRQFNKKVIIIAQTAFGLTGDREKSLDAGCNDYITKPINKHELNSLIKKCFKK</sequence>
<dbReference type="InterPro" id="IPR035965">
    <property type="entry name" value="PAS-like_dom_sf"/>
</dbReference>
<dbReference type="SUPFAM" id="SSF55785">
    <property type="entry name" value="PYP-like sensor domain (PAS domain)"/>
    <property type="match status" value="6"/>
</dbReference>
<evidence type="ECO:0000259" key="15">
    <source>
        <dbReference type="PROSITE" id="PS50110"/>
    </source>
</evidence>
<evidence type="ECO:0000256" key="1">
    <source>
        <dbReference type="ARBA" id="ARBA00000085"/>
    </source>
</evidence>
<dbReference type="PROSITE" id="PS50109">
    <property type="entry name" value="HIS_KIN"/>
    <property type="match status" value="1"/>
</dbReference>
<keyword evidence="10" id="KW-0902">Two-component regulatory system</keyword>
<feature type="domain" description="Response regulatory" evidence="15">
    <location>
        <begin position="1070"/>
        <end position="1185"/>
    </location>
</feature>
<dbReference type="Pfam" id="PF08448">
    <property type="entry name" value="PAS_4"/>
    <property type="match status" value="1"/>
</dbReference>
<keyword evidence="13" id="KW-0175">Coiled coil</keyword>
<dbReference type="Proteomes" id="UP000298517">
    <property type="component" value="Unassembled WGS sequence"/>
</dbReference>
<name>A0A4Y8AZH7_9FLAO</name>
<dbReference type="CDD" id="cd17546">
    <property type="entry name" value="REC_hyHK_CKI1_RcsC-like"/>
    <property type="match status" value="1"/>
</dbReference>
<protein>
    <recommendedName>
        <fullName evidence="3">histidine kinase</fullName>
        <ecNumber evidence="3">2.7.13.3</ecNumber>
    </recommendedName>
</protein>
<dbReference type="SUPFAM" id="SSF52172">
    <property type="entry name" value="CheY-like"/>
    <property type="match status" value="1"/>
</dbReference>
<dbReference type="EC" id="2.7.13.3" evidence="3"/>
<organism evidence="18 19">
    <name type="scientific">Gramella jeungdoensis</name>
    <dbReference type="NCBI Taxonomy" id="708091"/>
    <lineage>
        <taxon>Bacteria</taxon>
        <taxon>Pseudomonadati</taxon>
        <taxon>Bacteroidota</taxon>
        <taxon>Flavobacteriia</taxon>
        <taxon>Flavobacteriales</taxon>
        <taxon>Flavobacteriaceae</taxon>
        <taxon>Christiangramia</taxon>
    </lineage>
</organism>
<dbReference type="OrthoDB" id="9124519at2"/>
<keyword evidence="6" id="KW-0808">Transferase</keyword>
<dbReference type="PROSITE" id="PS50112">
    <property type="entry name" value="PAS"/>
    <property type="match status" value="1"/>
</dbReference>
<dbReference type="Gene3D" id="3.40.50.2300">
    <property type="match status" value="1"/>
</dbReference>
<dbReference type="RefSeq" id="WP_134247165.1">
    <property type="nucleotide sequence ID" value="NZ_SNQI01000001.1"/>
</dbReference>
<dbReference type="FunFam" id="3.30.565.10:FF:000023">
    <property type="entry name" value="PAS domain-containing sensor histidine kinase"/>
    <property type="match status" value="1"/>
</dbReference>
<dbReference type="PRINTS" id="PR00344">
    <property type="entry name" value="BCTRLSENSOR"/>
</dbReference>
<dbReference type="GO" id="GO:0005886">
    <property type="term" value="C:plasma membrane"/>
    <property type="evidence" value="ECO:0007669"/>
    <property type="project" value="UniProtKB-SubCell"/>
</dbReference>
<evidence type="ECO:0000313" key="19">
    <source>
        <dbReference type="Proteomes" id="UP000298517"/>
    </source>
</evidence>
<keyword evidence="5 12" id="KW-0597">Phosphoprotein</keyword>
<feature type="modified residue" description="4-aspartylphosphate" evidence="12">
    <location>
        <position position="1120"/>
    </location>
</feature>
<feature type="domain" description="PAC" evidence="17">
    <location>
        <begin position="502"/>
        <end position="552"/>
    </location>
</feature>
<dbReference type="Pfam" id="PF02518">
    <property type="entry name" value="HATPase_c"/>
    <property type="match status" value="1"/>
</dbReference>
<dbReference type="Pfam" id="PF13426">
    <property type="entry name" value="PAS_9"/>
    <property type="match status" value="1"/>
</dbReference>
<dbReference type="SMART" id="SM00086">
    <property type="entry name" value="PAC"/>
    <property type="match status" value="5"/>
</dbReference>
<dbReference type="InterPro" id="IPR013655">
    <property type="entry name" value="PAS_fold_3"/>
</dbReference>
<keyword evidence="4" id="KW-1003">Cell membrane</keyword>
<dbReference type="SMART" id="SM00448">
    <property type="entry name" value="REC"/>
    <property type="match status" value="1"/>
</dbReference>
<dbReference type="InterPro" id="IPR011006">
    <property type="entry name" value="CheY-like_superfamily"/>
</dbReference>
<dbReference type="PANTHER" id="PTHR45339">
    <property type="entry name" value="HYBRID SIGNAL TRANSDUCTION HISTIDINE KINASE J"/>
    <property type="match status" value="1"/>
</dbReference>
<gene>
    <name evidence="18" type="ORF">E2488_04735</name>
</gene>
<dbReference type="InterPro" id="IPR036097">
    <property type="entry name" value="HisK_dim/P_sf"/>
</dbReference>
<dbReference type="InterPro" id="IPR036890">
    <property type="entry name" value="HATPase_C_sf"/>
</dbReference>
<dbReference type="InterPro" id="IPR000014">
    <property type="entry name" value="PAS"/>
</dbReference>
<dbReference type="FunFam" id="1.10.287.130:FF:000038">
    <property type="entry name" value="Sensory transduction histidine kinase"/>
    <property type="match status" value="1"/>
</dbReference>
<dbReference type="Pfam" id="PF00072">
    <property type="entry name" value="Response_reg"/>
    <property type="match status" value="1"/>
</dbReference>
<evidence type="ECO:0000256" key="3">
    <source>
        <dbReference type="ARBA" id="ARBA00012438"/>
    </source>
</evidence>
<dbReference type="GO" id="GO:0005524">
    <property type="term" value="F:ATP binding"/>
    <property type="evidence" value="ECO:0007669"/>
    <property type="project" value="UniProtKB-KW"/>
</dbReference>
<dbReference type="SUPFAM" id="SSF55874">
    <property type="entry name" value="ATPase domain of HSP90 chaperone/DNA topoisomerase II/histidine kinase"/>
    <property type="match status" value="1"/>
</dbReference>
<dbReference type="InterPro" id="IPR004358">
    <property type="entry name" value="Sig_transdc_His_kin-like_C"/>
</dbReference>
<keyword evidence="19" id="KW-1185">Reference proteome</keyword>
<dbReference type="Pfam" id="PF00512">
    <property type="entry name" value="HisKA"/>
    <property type="match status" value="1"/>
</dbReference>
<keyword evidence="7" id="KW-0547">Nucleotide-binding</keyword>
<reference evidence="18 19" key="1">
    <citation type="journal article" date="2011" name="J. Microbiol.">
        <title>Gramella jeungdoensis sp. nov., isolated from a solar saltern in Korea.</title>
        <authorList>
            <person name="Joung Y."/>
            <person name="Kim H."/>
            <person name="Jang T."/>
            <person name="Ahn T.S."/>
            <person name="Joh K."/>
        </authorList>
    </citation>
    <scope>NUCLEOTIDE SEQUENCE [LARGE SCALE GENOMIC DNA]</scope>
    <source>
        <strain evidence="18 19">KCTC 23123</strain>
    </source>
</reference>
<feature type="coiled-coil region" evidence="13">
    <location>
        <begin position="6"/>
        <end position="37"/>
    </location>
</feature>
<evidence type="ECO:0000259" key="16">
    <source>
        <dbReference type="PROSITE" id="PS50112"/>
    </source>
</evidence>
<dbReference type="PANTHER" id="PTHR45339:SF1">
    <property type="entry name" value="HYBRID SIGNAL TRANSDUCTION HISTIDINE KINASE J"/>
    <property type="match status" value="1"/>
</dbReference>
<feature type="domain" description="PAC" evidence="17">
    <location>
        <begin position="235"/>
        <end position="288"/>
    </location>
</feature>
<dbReference type="CDD" id="cd00082">
    <property type="entry name" value="HisKA"/>
    <property type="match status" value="1"/>
</dbReference>
<feature type="domain" description="PAC" evidence="17">
    <location>
        <begin position="111"/>
        <end position="163"/>
    </location>
</feature>
<keyword evidence="9" id="KW-0067">ATP-binding</keyword>
<evidence type="ECO:0000259" key="17">
    <source>
        <dbReference type="PROSITE" id="PS50113"/>
    </source>
</evidence>
<dbReference type="InterPro" id="IPR001789">
    <property type="entry name" value="Sig_transdc_resp-reg_receiver"/>
</dbReference>
<comment type="subcellular location">
    <subcellularLocation>
        <location evidence="2">Cell membrane</location>
    </subcellularLocation>
</comment>
<evidence type="ECO:0000256" key="4">
    <source>
        <dbReference type="ARBA" id="ARBA00022475"/>
    </source>
</evidence>
<feature type="domain" description="PAC" evidence="17">
    <location>
        <begin position="622"/>
        <end position="670"/>
    </location>
</feature>
<dbReference type="InterPro" id="IPR000700">
    <property type="entry name" value="PAS-assoc_C"/>
</dbReference>
<keyword evidence="11" id="KW-0472">Membrane</keyword>
<evidence type="ECO:0000256" key="12">
    <source>
        <dbReference type="PROSITE-ProRule" id="PRU00169"/>
    </source>
</evidence>
<dbReference type="InterPro" id="IPR001610">
    <property type="entry name" value="PAC"/>
</dbReference>
<evidence type="ECO:0000256" key="7">
    <source>
        <dbReference type="ARBA" id="ARBA00022741"/>
    </source>
</evidence>
<dbReference type="SUPFAM" id="SSF47384">
    <property type="entry name" value="Homodimeric domain of signal transducing histidine kinase"/>
    <property type="match status" value="1"/>
</dbReference>
<dbReference type="InterPro" id="IPR003594">
    <property type="entry name" value="HATPase_dom"/>
</dbReference>
<evidence type="ECO:0000259" key="14">
    <source>
        <dbReference type="PROSITE" id="PS50109"/>
    </source>
</evidence>
<dbReference type="PROSITE" id="PS50113">
    <property type="entry name" value="PAC"/>
    <property type="match status" value="5"/>
</dbReference>
<evidence type="ECO:0000256" key="6">
    <source>
        <dbReference type="ARBA" id="ARBA00022679"/>
    </source>
</evidence>
<feature type="coiled-coil region" evidence="13">
    <location>
        <begin position="793"/>
        <end position="820"/>
    </location>
</feature>
<dbReference type="Pfam" id="PF08447">
    <property type="entry name" value="PAS_3"/>
    <property type="match status" value="4"/>
</dbReference>
<dbReference type="Gene3D" id="3.30.450.20">
    <property type="entry name" value="PAS domain"/>
    <property type="match status" value="6"/>
</dbReference>
<dbReference type="InterPro" id="IPR013656">
    <property type="entry name" value="PAS_4"/>
</dbReference>
<dbReference type="NCBIfam" id="TIGR00229">
    <property type="entry name" value="sensory_box"/>
    <property type="match status" value="3"/>
</dbReference>
<dbReference type="InterPro" id="IPR005467">
    <property type="entry name" value="His_kinase_dom"/>
</dbReference>
<proteinExistence type="predicted"/>
<evidence type="ECO:0000313" key="18">
    <source>
        <dbReference type="EMBL" id="TEW77158.1"/>
    </source>
</evidence>
<dbReference type="AlphaFoldDB" id="A0A4Y8AZH7"/>
<dbReference type="CDD" id="cd00130">
    <property type="entry name" value="PAS"/>
    <property type="match status" value="3"/>
</dbReference>
<dbReference type="SMART" id="SM00387">
    <property type="entry name" value="HATPase_c"/>
    <property type="match status" value="1"/>
</dbReference>
<evidence type="ECO:0000256" key="9">
    <source>
        <dbReference type="ARBA" id="ARBA00022840"/>
    </source>
</evidence>
<dbReference type="Gene3D" id="1.10.287.130">
    <property type="match status" value="1"/>
</dbReference>
<dbReference type="SMART" id="SM00388">
    <property type="entry name" value="HisKA"/>
    <property type="match status" value="1"/>
</dbReference>
<evidence type="ECO:0000256" key="5">
    <source>
        <dbReference type="ARBA" id="ARBA00022553"/>
    </source>
</evidence>
<evidence type="ECO:0000256" key="2">
    <source>
        <dbReference type="ARBA" id="ARBA00004236"/>
    </source>
</evidence>
<accession>A0A4Y8AZH7</accession>
<dbReference type="Gene3D" id="2.10.70.100">
    <property type="match status" value="2"/>
</dbReference>
<dbReference type="CDD" id="cd16922">
    <property type="entry name" value="HATPase_EvgS-ArcB-TorS-like"/>
    <property type="match status" value="1"/>
</dbReference>